<dbReference type="AlphaFoldDB" id="A0AAU9TX97"/>
<accession>A0AAU9TX97</accession>
<organism evidence="1 2">
    <name type="scientific">Euphydryas editha</name>
    <name type="common">Edith's checkerspot</name>
    <dbReference type="NCBI Taxonomy" id="104508"/>
    <lineage>
        <taxon>Eukaryota</taxon>
        <taxon>Metazoa</taxon>
        <taxon>Ecdysozoa</taxon>
        <taxon>Arthropoda</taxon>
        <taxon>Hexapoda</taxon>
        <taxon>Insecta</taxon>
        <taxon>Pterygota</taxon>
        <taxon>Neoptera</taxon>
        <taxon>Endopterygota</taxon>
        <taxon>Lepidoptera</taxon>
        <taxon>Glossata</taxon>
        <taxon>Ditrysia</taxon>
        <taxon>Papilionoidea</taxon>
        <taxon>Nymphalidae</taxon>
        <taxon>Nymphalinae</taxon>
        <taxon>Euphydryas</taxon>
    </lineage>
</organism>
<evidence type="ECO:0000313" key="1">
    <source>
        <dbReference type="EMBL" id="CAH2090927.1"/>
    </source>
</evidence>
<sequence length="108" mass="12327">MQKQCLLIGIHFVTKYVINSLQTRDENVAYLPCVRDVLAVQPQRVRVGFATDSLRARTAPQPLSNRYYDNSLTLLSNKTPDLAADDSPFLRSFDIEQKSFDQMCCARQ</sequence>
<evidence type="ECO:0000313" key="2">
    <source>
        <dbReference type="Proteomes" id="UP001153954"/>
    </source>
</evidence>
<dbReference type="EMBL" id="CAKOGL010000010">
    <property type="protein sequence ID" value="CAH2090927.1"/>
    <property type="molecule type" value="Genomic_DNA"/>
</dbReference>
<proteinExistence type="predicted"/>
<dbReference type="Proteomes" id="UP001153954">
    <property type="component" value="Unassembled WGS sequence"/>
</dbReference>
<keyword evidence="2" id="KW-1185">Reference proteome</keyword>
<gene>
    <name evidence="1" type="ORF">EEDITHA_LOCUS6838</name>
</gene>
<comment type="caution">
    <text evidence="1">The sequence shown here is derived from an EMBL/GenBank/DDBJ whole genome shotgun (WGS) entry which is preliminary data.</text>
</comment>
<protein>
    <submittedName>
        <fullName evidence="1">Uncharacterized protein</fullName>
    </submittedName>
</protein>
<name>A0AAU9TX97_EUPED</name>
<reference evidence="1" key="1">
    <citation type="submission" date="2022-03" db="EMBL/GenBank/DDBJ databases">
        <authorList>
            <person name="Tunstrom K."/>
        </authorList>
    </citation>
    <scope>NUCLEOTIDE SEQUENCE</scope>
</reference>